<evidence type="ECO:0000313" key="2">
    <source>
        <dbReference type="Proteomes" id="UP000805193"/>
    </source>
</evidence>
<organism evidence="1 2">
    <name type="scientific">Ixodes persulcatus</name>
    <name type="common">Taiga tick</name>
    <dbReference type="NCBI Taxonomy" id="34615"/>
    <lineage>
        <taxon>Eukaryota</taxon>
        <taxon>Metazoa</taxon>
        <taxon>Ecdysozoa</taxon>
        <taxon>Arthropoda</taxon>
        <taxon>Chelicerata</taxon>
        <taxon>Arachnida</taxon>
        <taxon>Acari</taxon>
        <taxon>Parasitiformes</taxon>
        <taxon>Ixodida</taxon>
        <taxon>Ixodoidea</taxon>
        <taxon>Ixodidae</taxon>
        <taxon>Ixodinae</taxon>
        <taxon>Ixodes</taxon>
    </lineage>
</organism>
<gene>
    <name evidence="1" type="ORF">HPB47_018774</name>
</gene>
<sequence>MLKGYSLVSSERLWSEEILREVAHGQAVIVATRTSVLYRMAMRCRDFPNTEIYVMKERLMWFPLVVYYNRATASSVGLAFDKSRCLFQEYIAVRLGTMAVPVRSRLKQTLSHRKLKWVKEAGLMNKWHADTVTRGGDPSQCPKETTGELDTLQFNHISSVFVLLAVGLGLAVAVFVCEVAAGPLASLVGLCFTPLKRRSTRIRRLTAA</sequence>
<name>A0AC60QKR0_IXOPE</name>
<reference evidence="1 2" key="1">
    <citation type="journal article" date="2020" name="Cell">
        <title>Large-Scale Comparative Analyses of Tick Genomes Elucidate Their Genetic Diversity and Vector Capacities.</title>
        <authorList>
            <consortium name="Tick Genome and Microbiome Consortium (TIGMIC)"/>
            <person name="Jia N."/>
            <person name="Wang J."/>
            <person name="Shi W."/>
            <person name="Du L."/>
            <person name="Sun Y."/>
            <person name="Zhan W."/>
            <person name="Jiang J.F."/>
            <person name="Wang Q."/>
            <person name="Zhang B."/>
            <person name="Ji P."/>
            <person name="Bell-Sakyi L."/>
            <person name="Cui X.M."/>
            <person name="Yuan T.T."/>
            <person name="Jiang B.G."/>
            <person name="Yang W.F."/>
            <person name="Lam T.T."/>
            <person name="Chang Q.C."/>
            <person name="Ding S.J."/>
            <person name="Wang X.J."/>
            <person name="Zhu J.G."/>
            <person name="Ruan X.D."/>
            <person name="Zhao L."/>
            <person name="Wei J.T."/>
            <person name="Ye R.Z."/>
            <person name="Que T.C."/>
            <person name="Du C.H."/>
            <person name="Zhou Y.H."/>
            <person name="Cheng J.X."/>
            <person name="Dai P.F."/>
            <person name="Guo W.B."/>
            <person name="Han X.H."/>
            <person name="Huang E.J."/>
            <person name="Li L.F."/>
            <person name="Wei W."/>
            <person name="Gao Y.C."/>
            <person name="Liu J.Z."/>
            <person name="Shao H.Z."/>
            <person name="Wang X."/>
            <person name="Wang C.C."/>
            <person name="Yang T.C."/>
            <person name="Huo Q.B."/>
            <person name="Li W."/>
            <person name="Chen H.Y."/>
            <person name="Chen S.E."/>
            <person name="Zhou L.G."/>
            <person name="Ni X.B."/>
            <person name="Tian J.H."/>
            <person name="Sheng Y."/>
            <person name="Liu T."/>
            <person name="Pan Y.S."/>
            <person name="Xia L.Y."/>
            <person name="Li J."/>
            <person name="Zhao F."/>
            <person name="Cao W.C."/>
        </authorList>
    </citation>
    <scope>NUCLEOTIDE SEQUENCE [LARGE SCALE GENOMIC DNA]</scope>
    <source>
        <strain evidence="1">Iper-2018</strain>
    </source>
</reference>
<accession>A0AC60QKR0</accession>
<dbReference type="EMBL" id="JABSTQ010008055">
    <property type="protein sequence ID" value="KAG0434937.1"/>
    <property type="molecule type" value="Genomic_DNA"/>
</dbReference>
<keyword evidence="2" id="KW-1185">Reference proteome</keyword>
<dbReference type="Proteomes" id="UP000805193">
    <property type="component" value="Unassembled WGS sequence"/>
</dbReference>
<evidence type="ECO:0000313" key="1">
    <source>
        <dbReference type="EMBL" id="KAG0434937.1"/>
    </source>
</evidence>
<proteinExistence type="predicted"/>
<comment type="caution">
    <text evidence="1">The sequence shown here is derived from an EMBL/GenBank/DDBJ whole genome shotgun (WGS) entry which is preliminary data.</text>
</comment>
<protein>
    <submittedName>
        <fullName evidence="1">Uncharacterized protein</fullName>
    </submittedName>
</protein>